<sequence>MVVGFFSALTPGDRASTPARGGFFSDDLAGFSSGKRWLLQTCLAGFVSGMRWLPQHRSWPAFRLTFIIRFFSFSLLSVYKSIAVVVCSGLELLVPVYSGGVLD</sequence>
<keyword evidence="2" id="KW-1185">Reference proteome</keyword>
<dbReference type="Proteomes" id="UP000886595">
    <property type="component" value="Unassembled WGS sequence"/>
</dbReference>
<gene>
    <name evidence="1" type="ORF">Bca52824_049433</name>
</gene>
<organism evidence="1 2">
    <name type="scientific">Brassica carinata</name>
    <name type="common">Ethiopian mustard</name>
    <name type="synonym">Abyssinian cabbage</name>
    <dbReference type="NCBI Taxonomy" id="52824"/>
    <lineage>
        <taxon>Eukaryota</taxon>
        <taxon>Viridiplantae</taxon>
        <taxon>Streptophyta</taxon>
        <taxon>Embryophyta</taxon>
        <taxon>Tracheophyta</taxon>
        <taxon>Spermatophyta</taxon>
        <taxon>Magnoliopsida</taxon>
        <taxon>eudicotyledons</taxon>
        <taxon>Gunneridae</taxon>
        <taxon>Pentapetalae</taxon>
        <taxon>rosids</taxon>
        <taxon>malvids</taxon>
        <taxon>Brassicales</taxon>
        <taxon>Brassicaceae</taxon>
        <taxon>Brassiceae</taxon>
        <taxon>Brassica</taxon>
    </lineage>
</organism>
<evidence type="ECO:0000313" key="1">
    <source>
        <dbReference type="EMBL" id="KAG2289829.1"/>
    </source>
</evidence>
<comment type="caution">
    <text evidence="1">The sequence shown here is derived from an EMBL/GenBank/DDBJ whole genome shotgun (WGS) entry which is preliminary data.</text>
</comment>
<evidence type="ECO:0000313" key="2">
    <source>
        <dbReference type="Proteomes" id="UP000886595"/>
    </source>
</evidence>
<name>A0A8X7UT32_BRACI</name>
<dbReference type="EMBL" id="JAAMPC010000010">
    <property type="protein sequence ID" value="KAG2289829.1"/>
    <property type="molecule type" value="Genomic_DNA"/>
</dbReference>
<accession>A0A8X7UT32</accession>
<protein>
    <submittedName>
        <fullName evidence="1">Uncharacterized protein</fullName>
    </submittedName>
</protein>
<proteinExistence type="predicted"/>
<reference evidence="1 2" key="1">
    <citation type="submission" date="2020-02" db="EMBL/GenBank/DDBJ databases">
        <authorList>
            <person name="Ma Q."/>
            <person name="Huang Y."/>
            <person name="Song X."/>
            <person name="Pei D."/>
        </authorList>
    </citation>
    <scope>NUCLEOTIDE SEQUENCE [LARGE SCALE GENOMIC DNA]</scope>
    <source>
        <strain evidence="1">Sxm20200214</strain>
        <tissue evidence="1">Leaf</tissue>
    </source>
</reference>
<dbReference type="AlphaFoldDB" id="A0A8X7UT32"/>